<reference evidence="3 4" key="1">
    <citation type="submission" date="2014-09" db="EMBL/GenBank/DDBJ databases">
        <title>Genome sequencing and annotation of Bacillus Okhensis strain Kh10-101T.</title>
        <authorList>
            <person name="Prakash J.S."/>
        </authorList>
    </citation>
    <scope>NUCLEOTIDE SEQUENCE [LARGE SCALE GENOMIC DNA]</scope>
    <source>
        <strain evidence="4">Kh10-101T</strain>
    </source>
</reference>
<name>A0A0B0IE79_9BACI</name>
<keyword evidence="2" id="KW-0812">Transmembrane</keyword>
<evidence type="ECO:0000256" key="1">
    <source>
        <dbReference type="SAM" id="MobiDB-lite"/>
    </source>
</evidence>
<dbReference type="Proteomes" id="UP000030832">
    <property type="component" value="Unassembled WGS sequence"/>
</dbReference>
<organism evidence="3 4">
    <name type="scientific">Halalkalibacter okhensis</name>
    <dbReference type="NCBI Taxonomy" id="333138"/>
    <lineage>
        <taxon>Bacteria</taxon>
        <taxon>Bacillati</taxon>
        <taxon>Bacillota</taxon>
        <taxon>Bacilli</taxon>
        <taxon>Bacillales</taxon>
        <taxon>Bacillaceae</taxon>
        <taxon>Halalkalibacter</taxon>
    </lineage>
</organism>
<feature type="transmembrane region" description="Helical" evidence="2">
    <location>
        <begin position="6"/>
        <end position="24"/>
    </location>
</feature>
<feature type="region of interest" description="Disordered" evidence="1">
    <location>
        <begin position="186"/>
        <end position="233"/>
    </location>
</feature>
<keyword evidence="2" id="KW-0472">Membrane</keyword>
<evidence type="ECO:0000313" key="4">
    <source>
        <dbReference type="Proteomes" id="UP000030832"/>
    </source>
</evidence>
<evidence type="ECO:0000313" key="3">
    <source>
        <dbReference type="EMBL" id="KHF37976.1"/>
    </source>
</evidence>
<dbReference type="RefSeq" id="WP_034633893.1">
    <property type="nucleotide sequence ID" value="NZ_JRJU01000058.1"/>
</dbReference>
<dbReference type="STRING" id="333138.LQ50_24220"/>
<evidence type="ECO:0000256" key="2">
    <source>
        <dbReference type="SAM" id="Phobius"/>
    </source>
</evidence>
<proteinExistence type="predicted"/>
<accession>A0A0B0IE79</accession>
<protein>
    <submittedName>
        <fullName evidence="3">Uncharacterized protein</fullName>
    </submittedName>
</protein>
<dbReference type="OrthoDB" id="10008504at2"/>
<keyword evidence="2" id="KW-1133">Transmembrane helix</keyword>
<feature type="compositionally biased region" description="Basic and acidic residues" evidence="1">
    <location>
        <begin position="186"/>
        <end position="217"/>
    </location>
</feature>
<gene>
    <name evidence="3" type="ORF">LQ50_24220</name>
</gene>
<feature type="transmembrane region" description="Helical" evidence="2">
    <location>
        <begin position="76"/>
        <end position="96"/>
    </location>
</feature>
<comment type="caution">
    <text evidence="3">The sequence shown here is derived from an EMBL/GenBank/DDBJ whole genome shotgun (WGS) entry which is preliminary data.</text>
</comment>
<dbReference type="AlphaFoldDB" id="A0A0B0IE79"/>
<keyword evidence="4" id="KW-1185">Reference proteome</keyword>
<feature type="transmembrane region" description="Helical" evidence="2">
    <location>
        <begin position="53"/>
        <end position="70"/>
    </location>
</feature>
<sequence>MIVFFSVKMGMIFLIIGWIGSFFLKDKWKLSIVLDVISVGAGRMQSGERINGILALLAGAALVFLMQFFAGLYNMGIYGSIVSMIVFLIFTFQVALRYEQRQRVVEVETDVSPTSNPSIYVFDESKYELYKQQRKHQHEKLKNMSIEEVLENRRKQAKADWFMEPRTQEEVEEVFNKKEFERVEDERMERDRIHEEQEKMERQNEEEEWRSLEEESNRLFNEQQEEYDRERYY</sequence>
<dbReference type="EMBL" id="JRJU01000058">
    <property type="protein sequence ID" value="KHF37976.1"/>
    <property type="molecule type" value="Genomic_DNA"/>
</dbReference>